<gene>
    <name evidence="2" type="ORF">MBELCI_2643</name>
</gene>
<evidence type="ECO:0000256" key="1">
    <source>
        <dbReference type="SAM" id="MobiDB-lite"/>
    </source>
</evidence>
<dbReference type="Proteomes" id="UP000016566">
    <property type="component" value="Unassembled WGS sequence"/>
</dbReference>
<feature type="region of interest" description="Disordered" evidence="1">
    <location>
        <begin position="75"/>
        <end position="119"/>
    </location>
</feature>
<protein>
    <submittedName>
        <fullName evidence="2">Uncharacterized protein</fullName>
    </submittedName>
</protein>
<dbReference type="STRING" id="1337093.MBELCI_2643"/>
<sequence length="132" mass="14084">MILSFCVFGSLGRGFGRQSACRTHTPSRLPPVEPAGRMCPGRLAVGPVAKSWIGVSEAREVRCIAWVMGRAGSRRRPGRAWRNGAGACPRAKPAPRRGASAWPARPRVHQTGRSGTGTVWRHSAGALCSTGR</sequence>
<evidence type="ECO:0000313" key="2">
    <source>
        <dbReference type="EMBL" id="GAD56591.1"/>
    </source>
</evidence>
<accession>U2YMX1</accession>
<keyword evidence="3" id="KW-1185">Reference proteome</keyword>
<evidence type="ECO:0000313" key="3">
    <source>
        <dbReference type="Proteomes" id="UP000016566"/>
    </source>
</evidence>
<organism evidence="2 3">
    <name type="scientific">Limimaricola cinnabarinus LL-001</name>
    <dbReference type="NCBI Taxonomy" id="1337093"/>
    <lineage>
        <taxon>Bacteria</taxon>
        <taxon>Pseudomonadati</taxon>
        <taxon>Pseudomonadota</taxon>
        <taxon>Alphaproteobacteria</taxon>
        <taxon>Rhodobacterales</taxon>
        <taxon>Paracoccaceae</taxon>
        <taxon>Limimaricola</taxon>
    </lineage>
</organism>
<name>U2YMX1_9RHOB</name>
<proteinExistence type="predicted"/>
<dbReference type="AlphaFoldDB" id="U2YMX1"/>
<reference evidence="2" key="1">
    <citation type="journal article" date="2013" name="Genome Announc.">
        <title>Draft Genome Sequence of Loktanella cinnabarina LL-001T, Isolated from Deep-Sea Floor Sediment.</title>
        <authorList>
            <person name="Nishi S."/>
            <person name="Tsubouchi T."/>
            <person name="Takaki Y."/>
            <person name="Koyanagi R."/>
            <person name="Satoh N."/>
            <person name="Maruyama T."/>
            <person name="Hatada Y."/>
        </authorList>
    </citation>
    <scope>NUCLEOTIDE SEQUENCE [LARGE SCALE GENOMIC DNA]</scope>
    <source>
        <strain evidence="2">LL-001</strain>
    </source>
</reference>
<comment type="caution">
    <text evidence="2">The sequence shown here is derived from an EMBL/GenBank/DDBJ whole genome shotgun (WGS) entry which is preliminary data.</text>
</comment>
<dbReference type="EMBL" id="BATB01000041">
    <property type="protein sequence ID" value="GAD56591.1"/>
    <property type="molecule type" value="Genomic_DNA"/>
</dbReference>